<feature type="domain" description="Major facilitator superfamily (MFS) profile" evidence="7">
    <location>
        <begin position="15"/>
        <end position="394"/>
    </location>
</feature>
<comment type="caution">
    <text evidence="8">The sequence shown here is derived from an EMBL/GenBank/DDBJ whole genome shotgun (WGS) entry which is preliminary data.</text>
</comment>
<dbReference type="AlphaFoldDB" id="A0A556A7P7"/>
<comment type="subcellular location">
    <subcellularLocation>
        <location evidence="1">Cell membrane</location>
        <topology evidence="1">Multi-pass membrane protein</topology>
    </subcellularLocation>
</comment>
<feature type="transmembrane region" description="Helical" evidence="6">
    <location>
        <begin position="341"/>
        <end position="362"/>
    </location>
</feature>
<dbReference type="GO" id="GO:0005886">
    <property type="term" value="C:plasma membrane"/>
    <property type="evidence" value="ECO:0007669"/>
    <property type="project" value="UniProtKB-SubCell"/>
</dbReference>
<dbReference type="GO" id="GO:0022857">
    <property type="term" value="F:transmembrane transporter activity"/>
    <property type="evidence" value="ECO:0007669"/>
    <property type="project" value="InterPro"/>
</dbReference>
<dbReference type="Proteomes" id="UP000318405">
    <property type="component" value="Unassembled WGS sequence"/>
</dbReference>
<feature type="transmembrane region" description="Helical" evidence="6">
    <location>
        <begin position="302"/>
        <end position="321"/>
    </location>
</feature>
<name>A0A556A7P7_9BURK</name>
<sequence length="398" mass="40464">MHTPDIHAPARPALAELAMAIGGFAIGIGEFVIMGLLPQVAAGTGVSVPQAGHLISTYAVGVVVGAPLIAVLAARLPRRLLLILLMAAFALGNFASAAAPGFLSLAGFRFVSGLPHGAFFGVAALVAAELAGPGRRAQAVARVMLGLTGATLVGVPIATWLGQTLGWQAAFVLVGAIGILCAALVWRWVPYTPGNPLASPLRELGALRRPQVLLTLAIGSIGFGGLFAVFSYITPTMTEVAGLPEAWMPAVLIVFGLGMIAGNIGGAWFADRALMPTVAGVLVWSILVCLTFPFAAQHPASALFNLFLVATTVALAPALQIRLMDVAGDAQTLAAALNHSAFNLANALGAWLGGMVIIAGHGWTATGWVGAALAAGGLAVFGASMWLARTTPGNVVRA</sequence>
<evidence type="ECO:0000259" key="7">
    <source>
        <dbReference type="PROSITE" id="PS50850"/>
    </source>
</evidence>
<feature type="transmembrane region" description="Helical" evidence="6">
    <location>
        <begin position="139"/>
        <end position="161"/>
    </location>
</feature>
<keyword evidence="4 6" id="KW-1133">Transmembrane helix</keyword>
<evidence type="ECO:0000256" key="1">
    <source>
        <dbReference type="ARBA" id="ARBA00004651"/>
    </source>
</evidence>
<feature type="transmembrane region" description="Helical" evidence="6">
    <location>
        <begin position="54"/>
        <end position="73"/>
    </location>
</feature>
<keyword evidence="5 6" id="KW-0472">Membrane</keyword>
<evidence type="ECO:0000256" key="5">
    <source>
        <dbReference type="ARBA" id="ARBA00023136"/>
    </source>
</evidence>
<feature type="transmembrane region" description="Helical" evidence="6">
    <location>
        <begin position="277"/>
        <end position="296"/>
    </location>
</feature>
<dbReference type="CDD" id="cd17324">
    <property type="entry name" value="MFS_NepI_like"/>
    <property type="match status" value="1"/>
</dbReference>
<dbReference type="PANTHER" id="PTHR43124:SF3">
    <property type="entry name" value="CHLORAMPHENICOL EFFLUX PUMP RV0191"/>
    <property type="match status" value="1"/>
</dbReference>
<keyword evidence="2" id="KW-1003">Cell membrane</keyword>
<feature type="transmembrane region" description="Helical" evidence="6">
    <location>
        <begin position="114"/>
        <end position="132"/>
    </location>
</feature>
<evidence type="ECO:0000313" key="8">
    <source>
        <dbReference type="EMBL" id="TSH88900.1"/>
    </source>
</evidence>
<evidence type="ECO:0000256" key="2">
    <source>
        <dbReference type="ARBA" id="ARBA00022475"/>
    </source>
</evidence>
<reference evidence="8 9" key="1">
    <citation type="submission" date="2019-07" db="EMBL/GenBank/DDBJ databases">
        <title>Qingshengfaniella alkalisoli gen. nov., sp. nov., isolated from saline soil.</title>
        <authorList>
            <person name="Xu L."/>
            <person name="Huang X.-X."/>
            <person name="Sun J.-Q."/>
        </authorList>
    </citation>
    <scope>NUCLEOTIDE SEQUENCE [LARGE SCALE GENOMIC DNA]</scope>
    <source>
        <strain evidence="8 9">DSM 27279</strain>
    </source>
</reference>
<dbReference type="InterPro" id="IPR050189">
    <property type="entry name" value="MFS_Efflux_Transporters"/>
</dbReference>
<protein>
    <submittedName>
        <fullName evidence="8">MFS transporter</fullName>
    </submittedName>
</protein>
<gene>
    <name evidence="8" type="ORF">FOZ76_25025</name>
</gene>
<dbReference type="OrthoDB" id="9788453at2"/>
<feature type="transmembrane region" description="Helical" evidence="6">
    <location>
        <begin position="210"/>
        <end position="234"/>
    </location>
</feature>
<feature type="transmembrane region" description="Helical" evidence="6">
    <location>
        <begin position="12"/>
        <end position="34"/>
    </location>
</feature>
<dbReference type="InterPro" id="IPR011701">
    <property type="entry name" value="MFS"/>
</dbReference>
<keyword evidence="3 6" id="KW-0812">Transmembrane</keyword>
<feature type="transmembrane region" description="Helical" evidence="6">
    <location>
        <begin position="167"/>
        <end position="189"/>
    </location>
</feature>
<proteinExistence type="predicted"/>
<evidence type="ECO:0000256" key="3">
    <source>
        <dbReference type="ARBA" id="ARBA00022692"/>
    </source>
</evidence>
<evidence type="ECO:0000313" key="9">
    <source>
        <dbReference type="Proteomes" id="UP000318405"/>
    </source>
</evidence>
<keyword evidence="9" id="KW-1185">Reference proteome</keyword>
<dbReference type="PANTHER" id="PTHR43124">
    <property type="entry name" value="PURINE EFFLUX PUMP PBUE"/>
    <property type="match status" value="1"/>
</dbReference>
<dbReference type="Pfam" id="PF07690">
    <property type="entry name" value="MFS_1"/>
    <property type="match status" value="1"/>
</dbReference>
<dbReference type="SUPFAM" id="SSF103473">
    <property type="entry name" value="MFS general substrate transporter"/>
    <property type="match status" value="1"/>
</dbReference>
<feature type="transmembrane region" description="Helical" evidence="6">
    <location>
        <begin position="246"/>
        <end position="270"/>
    </location>
</feature>
<dbReference type="PROSITE" id="PS50850">
    <property type="entry name" value="MFS"/>
    <property type="match status" value="1"/>
</dbReference>
<dbReference type="Gene3D" id="1.20.1250.20">
    <property type="entry name" value="MFS general substrate transporter like domains"/>
    <property type="match status" value="1"/>
</dbReference>
<dbReference type="InterPro" id="IPR020846">
    <property type="entry name" value="MFS_dom"/>
</dbReference>
<feature type="transmembrane region" description="Helical" evidence="6">
    <location>
        <begin position="80"/>
        <end position="102"/>
    </location>
</feature>
<feature type="transmembrane region" description="Helical" evidence="6">
    <location>
        <begin position="368"/>
        <end position="388"/>
    </location>
</feature>
<evidence type="ECO:0000256" key="6">
    <source>
        <dbReference type="SAM" id="Phobius"/>
    </source>
</evidence>
<organism evidence="8 9">
    <name type="scientific">Verticiella sediminum</name>
    <dbReference type="NCBI Taxonomy" id="1247510"/>
    <lineage>
        <taxon>Bacteria</taxon>
        <taxon>Pseudomonadati</taxon>
        <taxon>Pseudomonadota</taxon>
        <taxon>Betaproteobacteria</taxon>
        <taxon>Burkholderiales</taxon>
        <taxon>Alcaligenaceae</taxon>
        <taxon>Verticiella</taxon>
    </lineage>
</organism>
<dbReference type="RefSeq" id="WP_143951016.1">
    <property type="nucleotide sequence ID" value="NZ_BAABMB010000005.1"/>
</dbReference>
<dbReference type="InterPro" id="IPR036259">
    <property type="entry name" value="MFS_trans_sf"/>
</dbReference>
<dbReference type="EMBL" id="VLTJ01000042">
    <property type="protein sequence ID" value="TSH88900.1"/>
    <property type="molecule type" value="Genomic_DNA"/>
</dbReference>
<evidence type="ECO:0000256" key="4">
    <source>
        <dbReference type="ARBA" id="ARBA00022989"/>
    </source>
</evidence>
<accession>A0A556A7P7</accession>